<dbReference type="STRING" id="296218.AWN68_15200"/>
<keyword evidence="1" id="KW-0328">Glycosyltransferase</keyword>
<dbReference type="PANTHER" id="PTHR30160">
    <property type="entry name" value="TETRAACYLDISACCHARIDE 4'-KINASE-RELATED"/>
    <property type="match status" value="1"/>
</dbReference>
<dbReference type="SUPFAM" id="SSF53756">
    <property type="entry name" value="UDP-Glycosyltransferase/glycogen phosphorylase"/>
    <property type="match status" value="1"/>
</dbReference>
<gene>
    <name evidence="3" type="ORF">AWN68_15200</name>
</gene>
<accession>A0A150XV45</accession>
<dbReference type="Gene3D" id="3.40.50.2000">
    <property type="entry name" value="Glycogen Phosphorylase B"/>
    <property type="match status" value="1"/>
</dbReference>
<dbReference type="PANTHER" id="PTHR30160:SF1">
    <property type="entry name" value="LIPOPOLYSACCHARIDE 1,2-N-ACETYLGLUCOSAMINETRANSFERASE-RELATED"/>
    <property type="match status" value="1"/>
</dbReference>
<dbReference type="Pfam" id="PF01075">
    <property type="entry name" value="Glyco_transf_9"/>
    <property type="match status" value="1"/>
</dbReference>
<keyword evidence="2" id="KW-0808">Transferase</keyword>
<sequence length="278" mass="31777">MFFLKFFNNQNLTIIRDGGFGDAIMASSVVKAIQYKYPKAKISVSSGFPEVFDNVQFSVHSRLTFPVIWLSYSHYDFFPWTIRKPLHCRLIMEEVAGVLNEHKSKHAISIDEREYKDFIRDHVENKKYLVIQSGAGAWFQEKNWDQSKWLRLVEGLKVLGYCVYHIGTQDNAPIEGVVDFRGKTNIYESLLLVKYAKLLIGVNSFAEQAASVFNIPSVILYGPTNPRYSLNPGQVAVFSNQAFEYGDLYNLPYQFQNMNSIDVKTVLNAASTILNQTN</sequence>
<protein>
    <recommendedName>
        <fullName evidence="5">Glycosyltransferase family 9 protein</fullName>
    </recommendedName>
</protein>
<organism evidence="3 4">
    <name type="scientific">Roseivirga echinicomitans</name>
    <dbReference type="NCBI Taxonomy" id="296218"/>
    <lineage>
        <taxon>Bacteria</taxon>
        <taxon>Pseudomonadati</taxon>
        <taxon>Bacteroidota</taxon>
        <taxon>Cytophagia</taxon>
        <taxon>Cytophagales</taxon>
        <taxon>Roseivirgaceae</taxon>
        <taxon>Roseivirga</taxon>
    </lineage>
</organism>
<proteinExistence type="predicted"/>
<evidence type="ECO:0008006" key="5">
    <source>
        <dbReference type="Google" id="ProtNLM"/>
    </source>
</evidence>
<dbReference type="InterPro" id="IPR002201">
    <property type="entry name" value="Glyco_trans_9"/>
</dbReference>
<evidence type="ECO:0000256" key="2">
    <source>
        <dbReference type="ARBA" id="ARBA00022679"/>
    </source>
</evidence>
<comment type="caution">
    <text evidence="3">The sequence shown here is derived from an EMBL/GenBank/DDBJ whole genome shotgun (WGS) entry which is preliminary data.</text>
</comment>
<dbReference type="InterPro" id="IPR051199">
    <property type="entry name" value="LPS_LOS_Heptosyltrfase"/>
</dbReference>
<dbReference type="AlphaFoldDB" id="A0A150XV45"/>
<dbReference type="GO" id="GO:0005829">
    <property type="term" value="C:cytosol"/>
    <property type="evidence" value="ECO:0007669"/>
    <property type="project" value="TreeGrafter"/>
</dbReference>
<evidence type="ECO:0000313" key="3">
    <source>
        <dbReference type="EMBL" id="KYG82593.1"/>
    </source>
</evidence>
<dbReference type="Proteomes" id="UP000075615">
    <property type="component" value="Unassembled WGS sequence"/>
</dbReference>
<dbReference type="CDD" id="cd03789">
    <property type="entry name" value="GT9_LPS_heptosyltransferase"/>
    <property type="match status" value="1"/>
</dbReference>
<keyword evidence="4" id="KW-1185">Reference proteome</keyword>
<dbReference type="EMBL" id="LRDB01000003">
    <property type="protein sequence ID" value="KYG82593.1"/>
    <property type="molecule type" value="Genomic_DNA"/>
</dbReference>
<dbReference type="GO" id="GO:0008713">
    <property type="term" value="F:ADP-heptose-lipopolysaccharide heptosyltransferase activity"/>
    <property type="evidence" value="ECO:0007669"/>
    <property type="project" value="TreeGrafter"/>
</dbReference>
<evidence type="ECO:0000256" key="1">
    <source>
        <dbReference type="ARBA" id="ARBA00022676"/>
    </source>
</evidence>
<evidence type="ECO:0000313" key="4">
    <source>
        <dbReference type="Proteomes" id="UP000075615"/>
    </source>
</evidence>
<name>A0A150XV45_9BACT</name>
<reference evidence="3 4" key="1">
    <citation type="submission" date="2016-01" db="EMBL/GenBank/DDBJ databases">
        <title>Genome sequencing of Roseivirga echinicomitans KMM 6058.</title>
        <authorList>
            <person name="Selvaratnam C."/>
            <person name="Thevarajoo S."/>
            <person name="Goh K.M."/>
            <person name="Ee R."/>
            <person name="Chan K.-G."/>
            <person name="Chong C.S."/>
        </authorList>
    </citation>
    <scope>NUCLEOTIDE SEQUENCE [LARGE SCALE GENOMIC DNA]</scope>
    <source>
        <strain evidence="3 4">KMM 6058</strain>
    </source>
</reference>
<dbReference type="GO" id="GO:0009244">
    <property type="term" value="P:lipopolysaccharide core region biosynthetic process"/>
    <property type="evidence" value="ECO:0007669"/>
    <property type="project" value="TreeGrafter"/>
</dbReference>